<keyword evidence="2" id="KW-0677">Repeat</keyword>
<dbReference type="EMBL" id="JACGCM010001398">
    <property type="protein sequence ID" value="KAF6155805.1"/>
    <property type="molecule type" value="Genomic_DNA"/>
</dbReference>
<dbReference type="PROSITE" id="PS51450">
    <property type="entry name" value="LRR"/>
    <property type="match status" value="2"/>
</dbReference>
<dbReference type="Pfam" id="PF13855">
    <property type="entry name" value="LRR_8"/>
    <property type="match status" value="2"/>
</dbReference>
<protein>
    <submittedName>
        <fullName evidence="3">Uncharacterized protein</fullName>
    </submittedName>
</protein>
<keyword evidence="4" id="KW-1185">Reference proteome</keyword>
<dbReference type="InterPro" id="IPR001611">
    <property type="entry name" value="Leu-rich_rpt"/>
</dbReference>
<dbReference type="SUPFAM" id="SSF52058">
    <property type="entry name" value="L domain-like"/>
    <property type="match status" value="1"/>
</dbReference>
<dbReference type="OrthoDB" id="660555at2759"/>
<dbReference type="PANTHER" id="PTHR48051">
    <property type="match status" value="1"/>
</dbReference>
<evidence type="ECO:0000256" key="2">
    <source>
        <dbReference type="ARBA" id="ARBA00022737"/>
    </source>
</evidence>
<dbReference type="InterPro" id="IPR032675">
    <property type="entry name" value="LRR_dom_sf"/>
</dbReference>
<dbReference type="SMART" id="SM00369">
    <property type="entry name" value="LRR_TYP"/>
    <property type="match status" value="8"/>
</dbReference>
<evidence type="ECO:0000313" key="4">
    <source>
        <dbReference type="Proteomes" id="UP000541444"/>
    </source>
</evidence>
<keyword evidence="1" id="KW-0433">Leucine-rich repeat</keyword>
<gene>
    <name evidence="3" type="ORF">GIB67_039136</name>
</gene>
<dbReference type="FunFam" id="3.80.10.10:FF:000116">
    <property type="entry name" value="Leucine-rich repeat-containing protein 40"/>
    <property type="match status" value="1"/>
</dbReference>
<dbReference type="PANTHER" id="PTHR48051:SF1">
    <property type="entry name" value="RAS SUPPRESSOR PROTEIN 1"/>
    <property type="match status" value="1"/>
</dbReference>
<dbReference type="AlphaFoldDB" id="A0A7J7MLK4"/>
<reference evidence="3 4" key="1">
    <citation type="journal article" date="2020" name="IScience">
        <title>Genome Sequencing of the Endangered Kingdonia uniflora (Circaeasteraceae, Ranunculales) Reveals Potential Mechanisms of Evolutionary Specialization.</title>
        <authorList>
            <person name="Sun Y."/>
            <person name="Deng T."/>
            <person name="Zhang A."/>
            <person name="Moore M.J."/>
            <person name="Landis J.B."/>
            <person name="Lin N."/>
            <person name="Zhang H."/>
            <person name="Zhang X."/>
            <person name="Huang J."/>
            <person name="Zhang X."/>
            <person name="Sun H."/>
            <person name="Wang H."/>
        </authorList>
    </citation>
    <scope>NUCLEOTIDE SEQUENCE [LARGE SCALE GENOMIC DNA]</scope>
    <source>
        <strain evidence="3">TB1705</strain>
        <tissue evidence="3">Leaf</tissue>
    </source>
</reference>
<organism evidence="3 4">
    <name type="scientific">Kingdonia uniflora</name>
    <dbReference type="NCBI Taxonomy" id="39325"/>
    <lineage>
        <taxon>Eukaryota</taxon>
        <taxon>Viridiplantae</taxon>
        <taxon>Streptophyta</taxon>
        <taxon>Embryophyta</taxon>
        <taxon>Tracheophyta</taxon>
        <taxon>Spermatophyta</taxon>
        <taxon>Magnoliopsida</taxon>
        <taxon>Ranunculales</taxon>
        <taxon>Circaeasteraceae</taxon>
        <taxon>Kingdonia</taxon>
    </lineage>
</organism>
<evidence type="ECO:0000313" key="3">
    <source>
        <dbReference type="EMBL" id="KAF6155805.1"/>
    </source>
</evidence>
<dbReference type="Proteomes" id="UP000541444">
    <property type="component" value="Unassembled WGS sequence"/>
</dbReference>
<dbReference type="InterPro" id="IPR050216">
    <property type="entry name" value="LRR_domain-containing"/>
</dbReference>
<evidence type="ECO:0000256" key="1">
    <source>
        <dbReference type="ARBA" id="ARBA00022614"/>
    </source>
</evidence>
<name>A0A7J7MLK4_9MAGN</name>
<dbReference type="GO" id="GO:0005737">
    <property type="term" value="C:cytoplasm"/>
    <property type="evidence" value="ECO:0007669"/>
    <property type="project" value="TreeGrafter"/>
</dbReference>
<dbReference type="Gene3D" id="3.80.10.10">
    <property type="entry name" value="Ribonuclease Inhibitor"/>
    <property type="match status" value="2"/>
</dbReference>
<dbReference type="InterPro" id="IPR003591">
    <property type="entry name" value="Leu-rich_rpt_typical-subtyp"/>
</dbReference>
<comment type="caution">
    <text evidence="3">The sequence shown here is derived from an EMBL/GenBank/DDBJ whole genome shotgun (WGS) entry which is preliminary data.</text>
</comment>
<sequence length="629" mass="69382">MWLQKLGAWFLCPYSHSNAIATLFSSMMTTLRKLLLTGNPLRTLRSSLVSGPTPTLLKYLRSRVSAGEDVLACSLALLLRAPLNIMARLDKIFSEFFWGSHKGKAKRKWVVLGDYFKFVSTLDTRSLQALHIQVKTVKVKRVKCAWLSFSSFPTKVKWGVAEGDVVTLNTERSCQSTKRGCGAMLRNNSGTVLGAVSGTMDCASVPVLELNAVKMGLRMTVEKGHKKIAKLEYFDIIHIYSETNRAADALAGLHFDVEYIEIIQSSFSEDLKKSSHEDVIDSGSASTPTKEDQITMAARSSVSSKELSLSGLSLNTVPPAVWETSEIVKVDLSRNSIQELPNELSTCIFLQALILSGNKIKEWPESVLQSLPNLVCLKLANNPITQDYPDVALASVGCMPLARRAREDGCLHNLPLGYPPRPSQSSTHLSADSSSPDSYALSVLSPDEISRFRQIFSLSSTSAVSHAGNFASGNNVFHLRIRIRLLTQIPSHGFESLSKLQILDLSGNAGSLPKPPALSCLSQLQELYLRRMQLHEVPSDLLSLHQLRIVDLSQNSITSIPKEFKNFNSLIELDLTDNNITTLPPELGLLESSLQALRLDGNPLRTIRRAVLDRGTKAVLNYLKERIPE</sequence>
<proteinExistence type="predicted"/>
<accession>A0A7J7MLK4</accession>